<feature type="compositionally biased region" description="Acidic residues" evidence="1">
    <location>
        <begin position="1281"/>
        <end position="1296"/>
    </location>
</feature>
<gene>
    <name evidence="4" type="ORF">CLV75_2100</name>
</gene>
<protein>
    <submittedName>
        <fullName evidence="4">Uncharacterized protein DUF3883</fullName>
    </submittedName>
</protein>
<dbReference type="InterPro" id="IPR036890">
    <property type="entry name" value="HATPase_C_sf"/>
</dbReference>
<dbReference type="Gene3D" id="3.30.565.10">
    <property type="entry name" value="Histidine kinase-like ATPase, C-terminal domain"/>
    <property type="match status" value="1"/>
</dbReference>
<feature type="region of interest" description="Disordered" evidence="1">
    <location>
        <begin position="1275"/>
        <end position="1309"/>
    </location>
</feature>
<dbReference type="PANTHER" id="PTHR46919">
    <property type="entry name" value="ZINC FINGER, C3HC4 TYPE (RING FINGER) FAMILY PROTEIN"/>
    <property type="match status" value="1"/>
</dbReference>
<feature type="domain" description="Protein NO VEIN C-terminal" evidence="2">
    <location>
        <begin position="1426"/>
        <end position="1511"/>
    </location>
</feature>
<dbReference type="NCBIfam" id="NF047352">
    <property type="entry name" value="P_loop_sacsin"/>
    <property type="match status" value="1"/>
</dbReference>
<dbReference type="Proteomes" id="UP000271700">
    <property type="component" value="Unassembled WGS sequence"/>
</dbReference>
<evidence type="ECO:0000259" key="3">
    <source>
        <dbReference type="Pfam" id="PF25794"/>
    </source>
</evidence>
<feature type="compositionally biased region" description="Low complexity" evidence="1">
    <location>
        <begin position="1361"/>
        <end position="1379"/>
    </location>
</feature>
<feature type="compositionally biased region" description="Basic and acidic residues" evidence="1">
    <location>
        <begin position="1325"/>
        <end position="1341"/>
    </location>
</feature>
<dbReference type="Pfam" id="PF13020">
    <property type="entry name" value="NOV_C"/>
    <property type="match status" value="1"/>
</dbReference>
<dbReference type="STRING" id="981384.GCA_000192475_01073"/>
<accession>A0A497ZP03</accession>
<evidence type="ECO:0000313" key="4">
    <source>
        <dbReference type="EMBL" id="RLK08425.1"/>
    </source>
</evidence>
<keyword evidence="5" id="KW-1185">Reference proteome</keyword>
<proteinExistence type="predicted"/>
<name>A0A497ZP03_9RHOB</name>
<feature type="compositionally biased region" description="Basic and acidic residues" evidence="1">
    <location>
        <begin position="1380"/>
        <end position="1409"/>
    </location>
</feature>
<feature type="region of interest" description="Disordered" evidence="1">
    <location>
        <begin position="1325"/>
        <end position="1418"/>
    </location>
</feature>
<dbReference type="EMBL" id="RCCT01000002">
    <property type="protein sequence ID" value="RLK08425.1"/>
    <property type="molecule type" value="Genomic_DNA"/>
</dbReference>
<dbReference type="Pfam" id="PF25794">
    <property type="entry name" value="SACS"/>
    <property type="match status" value="1"/>
</dbReference>
<evidence type="ECO:0000313" key="5">
    <source>
        <dbReference type="Proteomes" id="UP000271700"/>
    </source>
</evidence>
<dbReference type="PANTHER" id="PTHR46919:SF2">
    <property type="entry name" value="SACSIN"/>
    <property type="match status" value="1"/>
</dbReference>
<dbReference type="InterPro" id="IPR024975">
    <property type="entry name" value="NOV_C"/>
</dbReference>
<evidence type="ECO:0000259" key="2">
    <source>
        <dbReference type="Pfam" id="PF13020"/>
    </source>
</evidence>
<evidence type="ECO:0000256" key="1">
    <source>
        <dbReference type="SAM" id="MobiDB-lite"/>
    </source>
</evidence>
<dbReference type="SUPFAM" id="SSF55874">
    <property type="entry name" value="ATPase domain of HSP90 chaperone/DNA topoisomerase II/histidine kinase"/>
    <property type="match status" value="1"/>
</dbReference>
<sequence length="1601" mass="181275">MSNLVNRVRELSYSAPLISNIRQILTGLQGFDSMAREIIQNADDAGAKSIRFDITDEALVVWNDAEFLSCGLNSDECLWTTNGSPQLRKRKACDFHAISKVGSGNKYNQPGLIGRFGIGFVSVYQLTDQPIIRSGDVELTLDPLSEKNQIRTIDPVDGSEIQITWALDDRSPIREALSASAFSLESLKALKDDLVTTAEDCLLFLKNLGSIEVLLNGKRVSFVQKSVEDENHLELFFERKNRREKWYVIHLDAEEAARPLKERFVAIERLDRQTTAQIAFRLDDQEERTGRLFAYLPTEQDSPVPCHINADFFPEQTRKALVLTGEQHERYWNEMLLGYAAQEVAGRLESLKDVLGPKGLWKLLDEAYQNRNDDHFGVFWAEISEAAVDASIYLTSADEWVGRSDCRLLPAQFGADQERSLEKIGIPTINSSLQAFKSVIRAVGVSDLTLKRLVDALKSWDQAEFDPGSEPDWSSLHDAVSPIWRILEYFLENTLSEKPRQNLRVISGPESELRRQKADLCKLRIAPSFDGRLAKLSELKRLPAQAKVQDVRNFFPELPMASEDFVQFPQLFSLAPEFVFEDVLGELAERVQDEETAVSFLSRDKKRVRAFYDFLVEYPRDEDHDYSSNVASTPFLAGHGRFLTPRLAVLPGGFDDPIGRFDTLDLDYFGDRARKFLKEVLEVETLTLQAYIEEHLADILDEDLSNEHYVALLDVLVSKKDLLDKEGTRETLAALHLVKTKDGLLRAARDCYAKTDALAEILGDDDALWVDESIFGESRKELYLGFFRSLGMRSRPSLTHALDRIEVVVEDPPSDKTRGAISKIFGFILEVYQDEILAKNEEQFEDEISRMRHTDWLPAEKEGKLDTEYWYSPHELYQPFRAGGFSSQVAVLGVTGMGRRLNREFLEFLQMPAEPDTSIIVDHLEDCIERGLEPSKHSYQILSERLKKEGDQFFIERLKNERCIYAPKRKEFIGTDRFFWSKPHLARYCFKAPEWMHEYKELFDFLGVTEEPSTETYVDVLIDIADEFGGDASLLPGEISLVHDVCTRTLSEKLRDNPAGTSLHLERLREHPFLFTLAGTLAFVDEVAIQDSDWLAEPFGGDLDARLVRSSAETVELIDWFKIRPLSLVTRLEIVDLGDVIDDEDATQLVRERSDLLGWLCVDLRRETRIHLEKTLRNIELVRTDALTARSIFDLDDVPFASPPRNDEVVFDSNEARVYVLLDLPGNYWIPAFRAIFSTLLAGESKASIGQFALIAKLVLSANSREDAAYELRQAGYGAPETEEFPTEVLPEDEIGELGFGTGSEQDPADWEVEDDEVIDDPDIGAEKAASDADIAAEAKKKTTGIESSGTQEPGHKRSEGSSGSATSETPGSSSGSSSIDKDPAKTTRKARTEWMRSYVKPEKDELGEAGKGSGPSRERISAIDEAAMKAVMDYELNRDFLPERQPHFNPGYDVMSRSKNADEKRLIEVKGLDGEWTDRGVKLSRTQISFAQDHPDEAWLYVVEHALEPKKRKINAIKNPFFKADEFWFDRVWREVAEEKGGDYKAQFVAGRRIQVEGFGIGTILEIKKIGVMTQLKIEFKDWGTKSITFNATTMELLED</sequence>
<dbReference type="InterPro" id="IPR058210">
    <property type="entry name" value="SACS/Nov_dom"/>
</dbReference>
<feature type="domain" description="Sacsin/Nov" evidence="3">
    <location>
        <begin position="16"/>
        <end position="146"/>
    </location>
</feature>
<organism evidence="4 5">
    <name type="scientific">Ruegeria conchae</name>
    <dbReference type="NCBI Taxonomy" id="981384"/>
    <lineage>
        <taxon>Bacteria</taxon>
        <taxon>Pseudomonadati</taxon>
        <taxon>Pseudomonadota</taxon>
        <taxon>Alphaproteobacteria</taxon>
        <taxon>Rhodobacterales</taxon>
        <taxon>Roseobacteraceae</taxon>
        <taxon>Ruegeria</taxon>
    </lineage>
</organism>
<reference evidence="4 5" key="1">
    <citation type="submission" date="2018-10" db="EMBL/GenBank/DDBJ databases">
        <title>Genomic Encyclopedia of Archaeal and Bacterial Type Strains, Phase II (KMG-II): from individual species to whole genera.</title>
        <authorList>
            <person name="Goeker M."/>
        </authorList>
    </citation>
    <scope>NUCLEOTIDE SEQUENCE [LARGE SCALE GENOMIC DNA]</scope>
    <source>
        <strain evidence="4 5">DSM 29317</strain>
    </source>
</reference>
<comment type="caution">
    <text evidence="4">The sequence shown here is derived from an EMBL/GenBank/DDBJ whole genome shotgun (WGS) entry which is preliminary data.</text>
</comment>